<evidence type="ECO:0000313" key="2">
    <source>
        <dbReference type="EMBL" id="GGR07176.1"/>
    </source>
</evidence>
<organism evidence="2 3">
    <name type="scientific">Streptomyces cinereoruber</name>
    <dbReference type="NCBI Taxonomy" id="67260"/>
    <lineage>
        <taxon>Bacteria</taxon>
        <taxon>Bacillati</taxon>
        <taxon>Actinomycetota</taxon>
        <taxon>Actinomycetes</taxon>
        <taxon>Kitasatosporales</taxon>
        <taxon>Streptomycetaceae</taxon>
        <taxon>Streptomyces</taxon>
    </lineage>
</organism>
<name>A0AAV4KA54_9ACTN</name>
<protein>
    <recommendedName>
        <fullName evidence="4">ATP-grasp-modified RiPP</fullName>
    </recommendedName>
</protein>
<reference evidence="2 3" key="1">
    <citation type="journal article" date="2014" name="Int. J. Syst. Evol. Microbiol.">
        <title>Complete genome sequence of Corynebacterium casei LMG S-19264T (=DSM 44701T), isolated from a smear-ripened cheese.</title>
        <authorList>
            <consortium name="US DOE Joint Genome Institute (JGI-PGF)"/>
            <person name="Walter F."/>
            <person name="Albersmeier A."/>
            <person name="Kalinowski J."/>
            <person name="Ruckert C."/>
        </authorList>
    </citation>
    <scope>NUCLEOTIDE SEQUENCE [LARGE SCALE GENOMIC DNA]</scope>
    <source>
        <strain evidence="2 3">JCM 4205</strain>
    </source>
</reference>
<dbReference type="EMBL" id="BMSJ01000001">
    <property type="protein sequence ID" value="GGR07176.1"/>
    <property type="molecule type" value="Genomic_DNA"/>
</dbReference>
<gene>
    <name evidence="2" type="ORF">GCM10010497_05900</name>
</gene>
<accession>A0AAV4KA54</accession>
<proteinExistence type="predicted"/>
<evidence type="ECO:0008006" key="4">
    <source>
        <dbReference type="Google" id="ProtNLM"/>
    </source>
</evidence>
<feature type="compositionally biased region" description="Low complexity" evidence="1">
    <location>
        <begin position="86"/>
        <end position="96"/>
    </location>
</feature>
<evidence type="ECO:0000256" key="1">
    <source>
        <dbReference type="SAM" id="MobiDB-lite"/>
    </source>
</evidence>
<dbReference type="AlphaFoldDB" id="A0AAV4KA54"/>
<dbReference type="Proteomes" id="UP000642014">
    <property type="component" value="Unassembled WGS sequence"/>
</dbReference>
<comment type="caution">
    <text evidence="2">The sequence shown here is derived from an EMBL/GenBank/DDBJ whole genome shotgun (WGS) entry which is preliminary data.</text>
</comment>
<sequence length="96" mass="9837">MPTILRPEGGTAPEYGYSTGPVSAVTRAEGRTPRTRDPAPRPSGPHVYTGQYDLAQARGPGRCRTARAIREGSDHPSGTAGPPLSADAAAVAAARA</sequence>
<feature type="region of interest" description="Disordered" evidence="1">
    <location>
        <begin position="1"/>
        <end position="49"/>
    </location>
</feature>
<evidence type="ECO:0000313" key="3">
    <source>
        <dbReference type="Proteomes" id="UP000642014"/>
    </source>
</evidence>
<feature type="compositionally biased region" description="Basic and acidic residues" evidence="1">
    <location>
        <begin position="28"/>
        <end position="39"/>
    </location>
</feature>
<feature type="region of interest" description="Disordered" evidence="1">
    <location>
        <begin position="70"/>
        <end position="96"/>
    </location>
</feature>